<comment type="similarity">
    <text evidence="16">Belongs to the complex I subunit 5 family.</text>
</comment>
<keyword evidence="5" id="KW-0679">Respiratory chain</keyword>
<dbReference type="InterPro" id="IPR003945">
    <property type="entry name" value="NU5C-like"/>
</dbReference>
<keyword evidence="7" id="KW-0999">Mitochondrion inner membrane</keyword>
<keyword evidence="6 16" id="KW-0812">Transmembrane</keyword>
<proteinExistence type="inferred from homology"/>
<dbReference type="EC" id="7.1.1.2" evidence="2 16"/>
<feature type="chain" id="PRO_5027634526" description="NADH-ubiquinone oxidoreductase chain 5" evidence="17">
    <location>
        <begin position="20"/>
        <end position="605"/>
    </location>
</feature>
<evidence type="ECO:0000256" key="10">
    <source>
        <dbReference type="ARBA" id="ARBA00022989"/>
    </source>
</evidence>
<evidence type="ECO:0000259" key="19">
    <source>
        <dbReference type="Pfam" id="PF00662"/>
    </source>
</evidence>
<evidence type="ECO:0000313" key="21">
    <source>
        <dbReference type="EMBL" id="QLX47809.1"/>
    </source>
</evidence>
<evidence type="ECO:0000256" key="5">
    <source>
        <dbReference type="ARBA" id="ARBA00022660"/>
    </source>
</evidence>
<feature type="transmembrane region" description="Helical" evidence="16">
    <location>
        <begin position="485"/>
        <end position="503"/>
    </location>
</feature>
<feature type="domain" description="NADH-Ubiquinone oxidoreductase (complex I) chain 5 N-terminal" evidence="19">
    <location>
        <begin position="70"/>
        <end position="120"/>
    </location>
</feature>
<evidence type="ECO:0000256" key="1">
    <source>
        <dbReference type="ARBA" id="ARBA00004448"/>
    </source>
</evidence>
<feature type="transmembrane region" description="Helical" evidence="16">
    <location>
        <begin position="334"/>
        <end position="351"/>
    </location>
</feature>
<dbReference type="CTD" id="4540"/>
<comment type="catalytic activity">
    <reaction evidence="15 16">
        <text>a ubiquinone + NADH + 5 H(+)(in) = a ubiquinol + NAD(+) + 4 H(+)(out)</text>
        <dbReference type="Rhea" id="RHEA:29091"/>
        <dbReference type="Rhea" id="RHEA-COMP:9565"/>
        <dbReference type="Rhea" id="RHEA-COMP:9566"/>
        <dbReference type="ChEBI" id="CHEBI:15378"/>
        <dbReference type="ChEBI" id="CHEBI:16389"/>
        <dbReference type="ChEBI" id="CHEBI:17976"/>
        <dbReference type="ChEBI" id="CHEBI:57540"/>
        <dbReference type="ChEBI" id="CHEBI:57945"/>
        <dbReference type="EC" id="7.1.1.2"/>
    </reaction>
</comment>
<feature type="transmembrane region" description="Helical" evidence="16">
    <location>
        <begin position="455"/>
        <end position="473"/>
    </location>
</feature>
<evidence type="ECO:0000256" key="17">
    <source>
        <dbReference type="SAM" id="SignalP"/>
    </source>
</evidence>
<evidence type="ECO:0000256" key="2">
    <source>
        <dbReference type="ARBA" id="ARBA00012944"/>
    </source>
</evidence>
<feature type="transmembrane region" description="Helical" evidence="16">
    <location>
        <begin position="274"/>
        <end position="296"/>
    </location>
</feature>
<evidence type="ECO:0000256" key="3">
    <source>
        <dbReference type="ARBA" id="ARBA00021096"/>
    </source>
</evidence>
<protein>
    <recommendedName>
        <fullName evidence="3 16">NADH-ubiquinone oxidoreductase chain 5</fullName>
        <ecNumber evidence="2 16">7.1.1.2</ecNumber>
    </recommendedName>
</protein>
<keyword evidence="8" id="KW-1278">Translocase</keyword>
<dbReference type="GeneID" id="58903368"/>
<evidence type="ECO:0000259" key="20">
    <source>
        <dbReference type="Pfam" id="PF06455"/>
    </source>
</evidence>
<dbReference type="Pfam" id="PF06455">
    <property type="entry name" value="NADH5_C"/>
    <property type="match status" value="1"/>
</dbReference>
<dbReference type="GO" id="GO:0008137">
    <property type="term" value="F:NADH dehydrogenase (ubiquinone) activity"/>
    <property type="evidence" value="ECO:0007669"/>
    <property type="project" value="UniProtKB-EC"/>
</dbReference>
<dbReference type="GO" id="GO:0015990">
    <property type="term" value="P:electron transport coupled proton transport"/>
    <property type="evidence" value="ECO:0007669"/>
    <property type="project" value="TreeGrafter"/>
</dbReference>
<evidence type="ECO:0000256" key="9">
    <source>
        <dbReference type="ARBA" id="ARBA00022982"/>
    </source>
</evidence>
<comment type="function">
    <text evidence="16">Core subunit of the mitochondrial membrane respiratory chain NADH dehydrogenase (Complex I) which catalyzes electron transfer from NADH through the respiratory chain, using ubiquinone as an electron acceptor. Essential for the catalytic activity and assembly of complex I.</text>
</comment>
<feature type="transmembrane region" description="Helical" evidence="16">
    <location>
        <begin position="243"/>
        <end position="262"/>
    </location>
</feature>
<evidence type="ECO:0000256" key="15">
    <source>
        <dbReference type="ARBA" id="ARBA00049551"/>
    </source>
</evidence>
<dbReference type="Pfam" id="PF00662">
    <property type="entry name" value="Proton_antipo_N"/>
    <property type="match status" value="1"/>
</dbReference>
<evidence type="ECO:0000256" key="4">
    <source>
        <dbReference type="ARBA" id="ARBA00022448"/>
    </source>
</evidence>
<keyword evidence="13 16" id="KW-0496">Mitochondrion</keyword>
<feature type="transmembrane region" description="Helical" evidence="16">
    <location>
        <begin position="586"/>
        <end position="604"/>
    </location>
</feature>
<evidence type="ECO:0000256" key="16">
    <source>
        <dbReference type="RuleBase" id="RU003404"/>
    </source>
</evidence>
<accession>A0A7D6Z5W5</accession>
<dbReference type="NCBIfam" id="TIGR01974">
    <property type="entry name" value="NDH_I_L"/>
    <property type="match status" value="1"/>
</dbReference>
<dbReference type="GO" id="GO:0005743">
    <property type="term" value="C:mitochondrial inner membrane"/>
    <property type="evidence" value="ECO:0007669"/>
    <property type="project" value="UniProtKB-SubCell"/>
</dbReference>
<gene>
    <name evidence="21" type="primary">ND5</name>
</gene>
<feature type="domain" description="NADH:quinone oxidoreductase/Mrp antiporter transmembrane" evidence="18">
    <location>
        <begin position="136"/>
        <end position="418"/>
    </location>
</feature>
<evidence type="ECO:0000256" key="11">
    <source>
        <dbReference type="ARBA" id="ARBA00023027"/>
    </source>
</evidence>
<feature type="signal peptide" evidence="17">
    <location>
        <begin position="1"/>
        <end position="19"/>
    </location>
</feature>
<name>A0A7D6Z5W5_9PASS</name>
<keyword evidence="12 16" id="KW-0830">Ubiquinone</keyword>
<dbReference type="RefSeq" id="YP_009918545.1">
    <property type="nucleotide sequence ID" value="NC_050299.1"/>
</dbReference>
<evidence type="ECO:0000259" key="18">
    <source>
        <dbReference type="Pfam" id="PF00361"/>
    </source>
</evidence>
<keyword evidence="11 16" id="KW-0520">NAD</keyword>
<dbReference type="InterPro" id="IPR010934">
    <property type="entry name" value="NADH_DH_su5_C"/>
</dbReference>
<evidence type="ECO:0000256" key="13">
    <source>
        <dbReference type="ARBA" id="ARBA00023128"/>
    </source>
</evidence>
<organism evidence="21">
    <name type="scientific">Hirundo albigularis</name>
    <dbReference type="NCBI Taxonomy" id="317133"/>
    <lineage>
        <taxon>Eukaryota</taxon>
        <taxon>Metazoa</taxon>
        <taxon>Chordata</taxon>
        <taxon>Craniata</taxon>
        <taxon>Vertebrata</taxon>
        <taxon>Euteleostomi</taxon>
        <taxon>Archelosauria</taxon>
        <taxon>Archosauria</taxon>
        <taxon>Dinosauria</taxon>
        <taxon>Saurischia</taxon>
        <taxon>Theropoda</taxon>
        <taxon>Coelurosauria</taxon>
        <taxon>Aves</taxon>
        <taxon>Neognathae</taxon>
        <taxon>Neoaves</taxon>
        <taxon>Telluraves</taxon>
        <taxon>Australaves</taxon>
        <taxon>Passeriformes</taxon>
        <taxon>Sylvioidea</taxon>
        <taxon>Hirundinidae</taxon>
        <taxon>Hirundo</taxon>
    </lineage>
</organism>
<dbReference type="AlphaFoldDB" id="A0A7D6Z5W5"/>
<keyword evidence="10 16" id="KW-1133">Transmembrane helix</keyword>
<dbReference type="PRINTS" id="PR01434">
    <property type="entry name" value="NADHDHGNASE5"/>
</dbReference>
<evidence type="ECO:0000256" key="8">
    <source>
        <dbReference type="ARBA" id="ARBA00022967"/>
    </source>
</evidence>
<dbReference type="GO" id="GO:0003954">
    <property type="term" value="F:NADH dehydrogenase activity"/>
    <property type="evidence" value="ECO:0007669"/>
    <property type="project" value="TreeGrafter"/>
</dbReference>
<feature type="transmembrane region" description="Helical" evidence="16">
    <location>
        <begin position="86"/>
        <end position="107"/>
    </location>
</feature>
<feature type="transmembrane region" description="Helical" evidence="16">
    <location>
        <begin position="404"/>
        <end position="425"/>
    </location>
</feature>
<dbReference type="PANTHER" id="PTHR42829">
    <property type="entry name" value="NADH-UBIQUINONE OXIDOREDUCTASE CHAIN 5"/>
    <property type="match status" value="1"/>
</dbReference>
<geneLocation type="mitochondrion" evidence="21"/>
<feature type="domain" description="NADH dehydrogenase subunit 5 C-terminal" evidence="20">
    <location>
        <begin position="423"/>
        <end position="603"/>
    </location>
</feature>
<dbReference type="InterPro" id="IPR018393">
    <property type="entry name" value="NADHpl_OxRdtase_5_subgr"/>
</dbReference>
<dbReference type="GO" id="GO:0042773">
    <property type="term" value="P:ATP synthesis coupled electron transport"/>
    <property type="evidence" value="ECO:0007669"/>
    <property type="project" value="InterPro"/>
</dbReference>
<reference evidence="21" key="1">
    <citation type="submission" date="2019-12" db="EMBL/GenBank/DDBJ databases">
        <authorList>
            <person name="Gabani Z.Y."/>
            <person name="Goebl A.M."/>
            <person name="Carter J."/>
            <person name="Safran R."/>
            <person name="Kane N."/>
        </authorList>
    </citation>
    <scope>NUCLEOTIDE SEQUENCE</scope>
</reference>
<dbReference type="InterPro" id="IPR001516">
    <property type="entry name" value="Proton_antipo_N"/>
</dbReference>
<evidence type="ECO:0000256" key="6">
    <source>
        <dbReference type="ARBA" id="ARBA00022692"/>
    </source>
</evidence>
<keyword evidence="9" id="KW-0249">Electron transport</keyword>
<evidence type="ECO:0000256" key="12">
    <source>
        <dbReference type="ARBA" id="ARBA00023075"/>
    </source>
</evidence>
<dbReference type="PANTHER" id="PTHR42829:SF2">
    <property type="entry name" value="NADH-UBIQUINONE OXIDOREDUCTASE CHAIN 5"/>
    <property type="match status" value="1"/>
</dbReference>
<keyword evidence="17" id="KW-0732">Signal</keyword>
<feature type="transmembrane region" description="Helical" evidence="16">
    <location>
        <begin position="371"/>
        <end position="392"/>
    </location>
</feature>
<comment type="subcellular location">
    <subcellularLocation>
        <location evidence="1">Mitochondrion inner membrane</location>
        <topology evidence="1">Multi-pass membrane protein</topology>
    </subcellularLocation>
</comment>
<dbReference type="EMBL" id="MN829450">
    <property type="protein sequence ID" value="QLX47809.1"/>
    <property type="molecule type" value="Genomic_DNA"/>
</dbReference>
<reference evidence="21" key="2">
    <citation type="journal article" date="2020" name="Mitochondrial DNA Part B Resour">
        <title>Complete mitochondrial genomes provide current refined phylogenomic hypotheses for relationships among ten Hirundo species.</title>
        <authorList>
            <person name="Carter J.K."/>
            <person name="Innes P."/>
            <person name="Goebl A.M."/>
            <person name="Johnson B."/>
            <person name="Gebert M."/>
            <person name="Attia Z."/>
            <person name="Gabani Z."/>
            <person name="Li R."/>
            <person name="Melie T."/>
            <person name="Dart C."/>
            <person name="Mares A."/>
            <person name="Greidanus C."/>
            <person name="Paterson J."/>
            <person name="Wall B."/>
            <person name="Cortese G."/>
            <person name="Thirouin K."/>
            <person name="Glime G."/>
            <person name="Rutten J."/>
            <person name="Poyd C."/>
            <person name="Post E."/>
            <person name="Wall B."/>
            <person name="Elhadi A.A."/>
            <person name="Feldmann K."/>
            <person name="Danz A."/>
            <person name="Blanchard T."/>
            <person name="Amato S."/>
            <person name="Reinert S."/>
            <person name="Pogoda C.S."/>
            <person name="Scordato E.S.C."/>
            <person name="Hund A.K."/>
            <person name="Safran R.J."/>
            <person name="Kane N.C."/>
        </authorList>
    </citation>
    <scope>NUCLEOTIDE SEQUENCE</scope>
</reference>
<keyword evidence="14 16" id="KW-0472">Membrane</keyword>
<evidence type="ECO:0000256" key="7">
    <source>
        <dbReference type="ARBA" id="ARBA00022792"/>
    </source>
</evidence>
<feature type="transmembrane region" description="Helical" evidence="16">
    <location>
        <begin position="302"/>
        <end position="322"/>
    </location>
</feature>
<evidence type="ECO:0000256" key="14">
    <source>
        <dbReference type="ARBA" id="ARBA00023136"/>
    </source>
</evidence>
<feature type="transmembrane region" description="Helical" evidence="16">
    <location>
        <begin position="119"/>
        <end position="136"/>
    </location>
</feature>
<keyword evidence="4 16" id="KW-0813">Transport</keyword>
<dbReference type="Pfam" id="PF00361">
    <property type="entry name" value="Proton_antipo_M"/>
    <property type="match status" value="1"/>
</dbReference>
<dbReference type="InterPro" id="IPR001750">
    <property type="entry name" value="ND/Mrp_TM"/>
</dbReference>
<sequence>MDLPLVLTTLTLLTLATLSTPIILPLLMTNPNNNPTTITNTVKTSFLMSLIPMSIHIYTGTESLTTSWEWKFIMTFKIPISLKMDFYSLTFFPIALFVSWSILQFATWYMASDPHITKFFSHLLLFLIAMLILIVANNLFVLFIGWEGVGIMSFLLISWWHGRAEANTSALQAVLYNRIGDIGLILCMAWLAHSSNTWELQQLYYPTQTPTLPLLGLILAATGKSAQFGLHPWLPAAMEGPTPVSALLHSSTMVVAGIFLLIRTHPMFSNNQTALTLCLCLGAMSTLFAATCALTQNDIKKIIAFSTSSQLGLMMVTIGLNLPQLAFLHISTHAFFKAMLFLCSGSIIHSLNGEQDIRKMGGLQKMLPTTTSCLTIGNLALMGTPFLAGFYSKDQIIESLNTSYLNAWALLLTLLATTFTAAYTIRMTVLVQTGFTRIPPLTPMNENNPAVTSPLTRLALGSITAGFVITSYIPPAKTPPMTMPLSIKITALVVSALGIAIALEISKMSQTLILTKQSQTYNFSISLGYFNPLTHRFNMKNFLAAGQNIASHLIDLSWYKLLGPEGLASLQTTTAKTMTTLHSGLIKSYLGSFALSILIILMSTQ</sequence>